<reference evidence="1" key="1">
    <citation type="journal article" date="2019" name="Environ. Microbiol.">
        <title>Fungal ecological strategies reflected in gene transcription - a case study of two litter decomposers.</title>
        <authorList>
            <person name="Barbi F."/>
            <person name="Kohler A."/>
            <person name="Barry K."/>
            <person name="Baskaran P."/>
            <person name="Daum C."/>
            <person name="Fauchery L."/>
            <person name="Ihrmark K."/>
            <person name="Kuo A."/>
            <person name="LaButti K."/>
            <person name="Lipzen A."/>
            <person name="Morin E."/>
            <person name="Grigoriev I.V."/>
            <person name="Henrissat B."/>
            <person name="Lindahl B."/>
            <person name="Martin F."/>
        </authorList>
    </citation>
    <scope>NUCLEOTIDE SEQUENCE</scope>
    <source>
        <strain evidence="1">JB14</strain>
    </source>
</reference>
<sequence length="206" mass="23514">MTLASWYTSGELLDDFFSRFTFPSLTVLNLHLERDQERKLFWSVDAFDAFISRSSCILTTLSIRGVIISDLELIAALHLLPSLVNLSFDDSQQAWESPITSLFLSRLTLPESPYDPSAQSQSILIPKLCSLVIKFKGTSFDDAAFVKMISSRCREVDEDVYGPLYELDKVRMRWGREVNEETELRPLSNLHRLGMRVVITGKHYNG</sequence>
<dbReference type="EMBL" id="ML769417">
    <property type="protein sequence ID" value="KAE9404407.1"/>
    <property type="molecule type" value="Genomic_DNA"/>
</dbReference>
<proteinExistence type="predicted"/>
<evidence type="ECO:0000313" key="1">
    <source>
        <dbReference type="EMBL" id="KAE9404407.1"/>
    </source>
</evidence>
<name>A0A6A4I5N1_9AGAR</name>
<dbReference type="OrthoDB" id="2980861at2759"/>
<accession>A0A6A4I5N1</accession>
<evidence type="ECO:0008006" key="3">
    <source>
        <dbReference type="Google" id="ProtNLM"/>
    </source>
</evidence>
<dbReference type="Proteomes" id="UP000799118">
    <property type="component" value="Unassembled WGS sequence"/>
</dbReference>
<protein>
    <recommendedName>
        <fullName evidence="3">F-box domain-containing protein</fullName>
    </recommendedName>
</protein>
<gene>
    <name evidence="1" type="ORF">BT96DRAFT_989457</name>
</gene>
<organism evidence="1 2">
    <name type="scientific">Gymnopus androsaceus JB14</name>
    <dbReference type="NCBI Taxonomy" id="1447944"/>
    <lineage>
        <taxon>Eukaryota</taxon>
        <taxon>Fungi</taxon>
        <taxon>Dikarya</taxon>
        <taxon>Basidiomycota</taxon>
        <taxon>Agaricomycotina</taxon>
        <taxon>Agaricomycetes</taxon>
        <taxon>Agaricomycetidae</taxon>
        <taxon>Agaricales</taxon>
        <taxon>Marasmiineae</taxon>
        <taxon>Omphalotaceae</taxon>
        <taxon>Gymnopus</taxon>
    </lineage>
</organism>
<dbReference type="AlphaFoldDB" id="A0A6A4I5N1"/>
<evidence type="ECO:0000313" key="2">
    <source>
        <dbReference type="Proteomes" id="UP000799118"/>
    </source>
</evidence>
<keyword evidence="2" id="KW-1185">Reference proteome</keyword>